<feature type="transmembrane region" description="Helical" evidence="1">
    <location>
        <begin position="15"/>
        <end position="39"/>
    </location>
</feature>
<evidence type="ECO:0000313" key="2">
    <source>
        <dbReference type="EMBL" id="GAA4776619.1"/>
    </source>
</evidence>
<evidence type="ECO:0000313" key="3">
    <source>
        <dbReference type="Proteomes" id="UP001501645"/>
    </source>
</evidence>
<dbReference type="Proteomes" id="UP001501645">
    <property type="component" value="Unassembled WGS sequence"/>
</dbReference>
<feature type="transmembrane region" description="Helical" evidence="1">
    <location>
        <begin position="85"/>
        <end position="105"/>
    </location>
</feature>
<protein>
    <submittedName>
        <fullName evidence="2">Uncharacterized protein</fullName>
    </submittedName>
</protein>
<proteinExistence type="predicted"/>
<evidence type="ECO:0000256" key="1">
    <source>
        <dbReference type="SAM" id="Phobius"/>
    </source>
</evidence>
<keyword evidence="1" id="KW-0812">Transmembrane</keyword>
<reference evidence="3" key="1">
    <citation type="journal article" date="2019" name="Int. J. Syst. Evol. Microbiol.">
        <title>The Global Catalogue of Microorganisms (GCM) 10K type strain sequencing project: providing services to taxonomists for standard genome sequencing and annotation.</title>
        <authorList>
            <consortium name="The Broad Institute Genomics Platform"/>
            <consortium name="The Broad Institute Genome Sequencing Center for Infectious Disease"/>
            <person name="Wu L."/>
            <person name="Ma J."/>
        </authorList>
    </citation>
    <scope>NUCLEOTIDE SEQUENCE [LARGE SCALE GENOMIC DNA]</scope>
    <source>
        <strain evidence="3">JCM 18537</strain>
    </source>
</reference>
<keyword evidence="1" id="KW-0472">Membrane</keyword>
<accession>A0ABP9A8X4</accession>
<name>A0ABP9A8X4_9MICO</name>
<sequence>MTGPRREGEGLPTGMLLAFAVSGYGALVVCLLGFGSLLTSSDVIATPGIEIVPGVLAVVASVAVFGGALLPVLRPARPRYPATVGVVLAVVVGYAAALWLLALVFGADLAAATAAVGAVVIGWQVLAIALAAAIAAWAGIAVRRTQARPPRWPWERDGEE</sequence>
<feature type="transmembrane region" description="Helical" evidence="1">
    <location>
        <begin position="111"/>
        <end position="142"/>
    </location>
</feature>
<feature type="transmembrane region" description="Helical" evidence="1">
    <location>
        <begin position="51"/>
        <end position="73"/>
    </location>
</feature>
<dbReference type="RefSeq" id="WP_345439013.1">
    <property type="nucleotide sequence ID" value="NZ_BAABKO010000003.1"/>
</dbReference>
<organism evidence="2 3">
    <name type="scientific">Microbacterium gilvum</name>
    <dbReference type="NCBI Taxonomy" id="1336204"/>
    <lineage>
        <taxon>Bacteria</taxon>
        <taxon>Bacillati</taxon>
        <taxon>Actinomycetota</taxon>
        <taxon>Actinomycetes</taxon>
        <taxon>Micrococcales</taxon>
        <taxon>Microbacteriaceae</taxon>
        <taxon>Microbacterium</taxon>
    </lineage>
</organism>
<gene>
    <name evidence="2" type="ORF">GCM10023351_21660</name>
</gene>
<keyword evidence="1" id="KW-1133">Transmembrane helix</keyword>
<keyword evidence="3" id="KW-1185">Reference proteome</keyword>
<dbReference type="EMBL" id="BAABKO010000003">
    <property type="protein sequence ID" value="GAA4776619.1"/>
    <property type="molecule type" value="Genomic_DNA"/>
</dbReference>
<comment type="caution">
    <text evidence="2">The sequence shown here is derived from an EMBL/GenBank/DDBJ whole genome shotgun (WGS) entry which is preliminary data.</text>
</comment>